<evidence type="ECO:0000256" key="6">
    <source>
        <dbReference type="ARBA" id="ARBA00023098"/>
    </source>
</evidence>
<organism evidence="11 12">
    <name type="scientific">Dispira parvispora</name>
    <dbReference type="NCBI Taxonomy" id="1520584"/>
    <lineage>
        <taxon>Eukaryota</taxon>
        <taxon>Fungi</taxon>
        <taxon>Fungi incertae sedis</taxon>
        <taxon>Zoopagomycota</taxon>
        <taxon>Kickxellomycotina</taxon>
        <taxon>Dimargaritomycetes</taxon>
        <taxon>Dimargaritales</taxon>
        <taxon>Dimargaritaceae</taxon>
        <taxon>Dispira</taxon>
    </lineage>
</organism>
<dbReference type="OrthoDB" id="272512at2759"/>
<dbReference type="PANTHER" id="PTHR23063:SF60">
    <property type="entry name" value="LYSOPHOSPHATIDIC ACID:OLEOYL-COA ACYLTRANSFERASE 1"/>
    <property type="match status" value="1"/>
</dbReference>
<comment type="caution">
    <text evidence="11">The sequence shown here is derived from an EMBL/GenBank/DDBJ whole genome shotgun (WGS) entry which is preliminary data.</text>
</comment>
<dbReference type="SUPFAM" id="SSF69593">
    <property type="entry name" value="Glycerol-3-phosphate (1)-acyltransferase"/>
    <property type="match status" value="1"/>
</dbReference>
<comment type="subcellular location">
    <subcellularLocation>
        <location evidence="1">Membrane</location>
    </subcellularLocation>
</comment>
<accession>A0A9W8E499</accession>
<dbReference type="Proteomes" id="UP001150925">
    <property type="component" value="Unassembled WGS sequence"/>
</dbReference>
<keyword evidence="8" id="KW-0012">Acyltransferase</keyword>
<evidence type="ECO:0000259" key="10">
    <source>
        <dbReference type="Pfam" id="PF01553"/>
    </source>
</evidence>
<keyword evidence="12" id="KW-1185">Reference proteome</keyword>
<keyword evidence="7 9" id="KW-0472">Membrane</keyword>
<gene>
    <name evidence="11" type="primary">vps66</name>
    <name evidence="11" type="ORF">IWQ62_005902</name>
</gene>
<evidence type="ECO:0000256" key="3">
    <source>
        <dbReference type="ARBA" id="ARBA00022679"/>
    </source>
</evidence>
<evidence type="ECO:0000256" key="9">
    <source>
        <dbReference type="SAM" id="Phobius"/>
    </source>
</evidence>
<feature type="transmembrane region" description="Helical" evidence="9">
    <location>
        <begin position="51"/>
        <end position="72"/>
    </location>
</feature>
<feature type="domain" description="Phospholipid/glycerol acyltransferase" evidence="10">
    <location>
        <begin position="90"/>
        <end position="186"/>
    </location>
</feature>
<comment type="similarity">
    <text evidence="2">Belongs to the 1-acyl-sn-glycerol-3-phosphate acyltransferase family.</text>
</comment>
<evidence type="ECO:0000313" key="11">
    <source>
        <dbReference type="EMBL" id="KAJ1953821.1"/>
    </source>
</evidence>
<dbReference type="GO" id="GO:0006629">
    <property type="term" value="P:lipid metabolic process"/>
    <property type="evidence" value="ECO:0007669"/>
    <property type="project" value="UniProtKB-KW"/>
</dbReference>
<evidence type="ECO:0000256" key="7">
    <source>
        <dbReference type="ARBA" id="ARBA00023136"/>
    </source>
</evidence>
<evidence type="ECO:0000256" key="1">
    <source>
        <dbReference type="ARBA" id="ARBA00004370"/>
    </source>
</evidence>
<dbReference type="GO" id="GO:0016746">
    <property type="term" value="F:acyltransferase activity"/>
    <property type="evidence" value="ECO:0007669"/>
    <property type="project" value="UniProtKB-KW"/>
</dbReference>
<keyword evidence="4 9" id="KW-0812">Transmembrane</keyword>
<proteinExistence type="inferred from homology"/>
<protein>
    <submittedName>
        <fullName evidence="11">Vacuolar protein sorting protein vps66</fullName>
    </submittedName>
</protein>
<evidence type="ECO:0000256" key="8">
    <source>
        <dbReference type="ARBA" id="ARBA00023315"/>
    </source>
</evidence>
<dbReference type="PANTHER" id="PTHR23063">
    <property type="entry name" value="PHOSPHOLIPID ACYLTRANSFERASE"/>
    <property type="match status" value="1"/>
</dbReference>
<dbReference type="AlphaFoldDB" id="A0A9W8E499"/>
<evidence type="ECO:0000256" key="5">
    <source>
        <dbReference type="ARBA" id="ARBA00022989"/>
    </source>
</evidence>
<sequence length="313" mass="34919">MEKYSRWRDAGTGIQPFLPPAPVKIQKRAGRVALDFCRSYLFGPLLGATRVLLLGPMVLMALVGETLCSLTVTLKKGRATSPAGTDTIRHGDLILANHVSYIDVLYLYTKYNPMFVRQDPTATQPDRFSAIPFREAFWGCTTCPRNDAKGTSTTLSALTRDARRKGSGPIVLFIEGTTSNGRALLHPLETFRTGEDVDPETRLHLLLFKYSLTYPSPAFPIGNLPWHVLRQCCQFDNPLQVKQLNQHETPKMAEIEAALRGKAPSGSGETDMNTQIAQLLANMGRLRITKLGFREKATFLEYYKQQTGGKTRR</sequence>
<name>A0A9W8E499_9FUNG</name>
<dbReference type="GO" id="GO:0016020">
    <property type="term" value="C:membrane"/>
    <property type="evidence" value="ECO:0007669"/>
    <property type="project" value="UniProtKB-SubCell"/>
</dbReference>
<reference evidence="11" key="1">
    <citation type="submission" date="2022-07" db="EMBL/GenBank/DDBJ databases">
        <title>Phylogenomic reconstructions and comparative analyses of Kickxellomycotina fungi.</title>
        <authorList>
            <person name="Reynolds N.K."/>
            <person name="Stajich J.E."/>
            <person name="Barry K."/>
            <person name="Grigoriev I.V."/>
            <person name="Crous P."/>
            <person name="Smith M.E."/>
        </authorList>
    </citation>
    <scope>NUCLEOTIDE SEQUENCE</scope>
    <source>
        <strain evidence="11">RSA 1196</strain>
    </source>
</reference>
<keyword evidence="5 9" id="KW-1133">Transmembrane helix</keyword>
<evidence type="ECO:0000313" key="12">
    <source>
        <dbReference type="Proteomes" id="UP001150925"/>
    </source>
</evidence>
<evidence type="ECO:0000256" key="2">
    <source>
        <dbReference type="ARBA" id="ARBA00008655"/>
    </source>
</evidence>
<dbReference type="Pfam" id="PF01553">
    <property type="entry name" value="Acyltransferase"/>
    <property type="match status" value="1"/>
</dbReference>
<evidence type="ECO:0000256" key="4">
    <source>
        <dbReference type="ARBA" id="ARBA00022692"/>
    </source>
</evidence>
<keyword evidence="3" id="KW-0808">Transferase</keyword>
<keyword evidence="6" id="KW-0443">Lipid metabolism</keyword>
<dbReference type="EMBL" id="JANBPY010002752">
    <property type="protein sequence ID" value="KAJ1953821.1"/>
    <property type="molecule type" value="Genomic_DNA"/>
</dbReference>
<dbReference type="InterPro" id="IPR002123">
    <property type="entry name" value="Plipid/glycerol_acylTrfase"/>
</dbReference>